<accession>A0ABS2MWX5</accession>
<organism evidence="2 3">
    <name type="scientific">Aquibacillus albus</name>
    <dbReference type="NCBI Taxonomy" id="1168171"/>
    <lineage>
        <taxon>Bacteria</taxon>
        <taxon>Bacillati</taxon>
        <taxon>Bacillota</taxon>
        <taxon>Bacilli</taxon>
        <taxon>Bacillales</taxon>
        <taxon>Bacillaceae</taxon>
        <taxon>Aquibacillus</taxon>
    </lineage>
</organism>
<gene>
    <name evidence="2" type="ORF">JOC48_000877</name>
</gene>
<reference evidence="2 3" key="1">
    <citation type="submission" date="2021-01" db="EMBL/GenBank/DDBJ databases">
        <title>Genomic Encyclopedia of Type Strains, Phase IV (KMG-IV): sequencing the most valuable type-strain genomes for metagenomic binning, comparative biology and taxonomic classification.</title>
        <authorList>
            <person name="Goeker M."/>
        </authorList>
    </citation>
    <scope>NUCLEOTIDE SEQUENCE [LARGE SCALE GENOMIC DNA]</scope>
    <source>
        <strain evidence="2 3">DSM 23711</strain>
    </source>
</reference>
<feature type="transmembrane region" description="Helical" evidence="1">
    <location>
        <begin position="105"/>
        <end position="125"/>
    </location>
</feature>
<keyword evidence="1" id="KW-0472">Membrane</keyword>
<evidence type="ECO:0000313" key="3">
    <source>
        <dbReference type="Proteomes" id="UP001296943"/>
    </source>
</evidence>
<dbReference type="EMBL" id="JAFBDR010000003">
    <property type="protein sequence ID" value="MBM7570399.1"/>
    <property type="molecule type" value="Genomic_DNA"/>
</dbReference>
<dbReference type="PANTHER" id="PTHR28008">
    <property type="entry name" value="DOMAIN PROTEIN, PUTATIVE (AFU_ORTHOLOGUE AFUA_3G10980)-RELATED"/>
    <property type="match status" value="1"/>
</dbReference>
<dbReference type="Proteomes" id="UP001296943">
    <property type="component" value="Unassembled WGS sequence"/>
</dbReference>
<dbReference type="PANTHER" id="PTHR28008:SF1">
    <property type="entry name" value="DOMAIN PROTEIN, PUTATIVE (AFU_ORTHOLOGUE AFUA_3G10980)-RELATED"/>
    <property type="match status" value="1"/>
</dbReference>
<dbReference type="RefSeq" id="WP_204497812.1">
    <property type="nucleotide sequence ID" value="NZ_JAFBDR010000003.1"/>
</dbReference>
<proteinExistence type="predicted"/>
<protein>
    <submittedName>
        <fullName evidence="2">VanZ family protein</fullName>
    </submittedName>
</protein>
<feature type="transmembrane region" description="Helical" evidence="1">
    <location>
        <begin position="52"/>
        <end position="73"/>
    </location>
</feature>
<comment type="caution">
    <text evidence="2">The sequence shown here is derived from an EMBL/GenBank/DDBJ whole genome shotgun (WGS) entry which is preliminary data.</text>
</comment>
<dbReference type="NCBIfam" id="NF037970">
    <property type="entry name" value="vanZ_1"/>
    <property type="match status" value="1"/>
</dbReference>
<evidence type="ECO:0000256" key="1">
    <source>
        <dbReference type="SAM" id="Phobius"/>
    </source>
</evidence>
<evidence type="ECO:0000313" key="2">
    <source>
        <dbReference type="EMBL" id="MBM7570399.1"/>
    </source>
</evidence>
<feature type="transmembrane region" description="Helical" evidence="1">
    <location>
        <begin position="80"/>
        <end position="99"/>
    </location>
</feature>
<name>A0ABS2MWX5_9BACI</name>
<sequence length="137" mass="15885">MGFLLFLWILFIFIGTCTKDVHAFLDKGEVEFVFTLQPELGGFVLFYPPHQFPVIDIFGHFIMFYILTALLLTVMQNIRVVVLLAISYGLLTEFLQFYFGRDGDIYDFIVDIIGVISYVSIYLVVHKSSKHMIEIKE</sequence>
<keyword evidence="3" id="KW-1185">Reference proteome</keyword>
<keyword evidence="1" id="KW-0812">Transmembrane</keyword>
<keyword evidence="1" id="KW-1133">Transmembrane helix</keyword>